<dbReference type="InterPro" id="IPR001405">
    <property type="entry name" value="UPF0758"/>
</dbReference>
<dbReference type="PROSITE" id="PS50249">
    <property type="entry name" value="MPN"/>
    <property type="match status" value="1"/>
</dbReference>
<dbReference type="PROSITE" id="PS01302">
    <property type="entry name" value="UPF0758"/>
    <property type="match status" value="1"/>
</dbReference>
<dbReference type="InterPro" id="IPR037518">
    <property type="entry name" value="MPN"/>
</dbReference>
<evidence type="ECO:0000256" key="5">
    <source>
        <dbReference type="ARBA" id="ARBA00023049"/>
    </source>
</evidence>
<feature type="domain" description="MPN" evidence="6">
    <location>
        <begin position="24"/>
        <end position="147"/>
    </location>
</feature>
<dbReference type="InterPro" id="IPR020891">
    <property type="entry name" value="UPF0758_CS"/>
</dbReference>
<evidence type="ECO:0000313" key="8">
    <source>
        <dbReference type="Proteomes" id="UP000307657"/>
    </source>
</evidence>
<dbReference type="Pfam" id="PF04002">
    <property type="entry name" value="RadC"/>
    <property type="match status" value="1"/>
</dbReference>
<protein>
    <submittedName>
        <fullName evidence="7">DNA repair protein</fullName>
    </submittedName>
</protein>
<evidence type="ECO:0000259" key="6">
    <source>
        <dbReference type="PROSITE" id="PS50249"/>
    </source>
</evidence>
<dbReference type="OrthoDB" id="9804482at2"/>
<dbReference type="Proteomes" id="UP000307657">
    <property type="component" value="Unassembled WGS sequence"/>
</dbReference>
<dbReference type="GO" id="GO:0046872">
    <property type="term" value="F:metal ion binding"/>
    <property type="evidence" value="ECO:0007669"/>
    <property type="project" value="UniProtKB-KW"/>
</dbReference>
<comment type="caution">
    <text evidence="7">The sequence shown here is derived from an EMBL/GenBank/DDBJ whole genome shotgun (WGS) entry which is preliminary data.</text>
</comment>
<sequence>MNETISEIELKYKPNKLKKERTKINNSQSAYKVLLDNWNTDTIELYEEFKVLLLNRANEVLGIYTVSKGGLHATIVDLKLLFAVVLKSASSCIILAHNHPSGALKPSEADKRLYLKIKKIADYLDVNVLDNLIISKDRYHSFVDNGE</sequence>
<name>A0A4U0ESU8_9FLAO</name>
<accession>A0A4U0ESU8</accession>
<proteinExistence type="predicted"/>
<dbReference type="PANTHER" id="PTHR30471:SF3">
    <property type="entry name" value="UPF0758 PROTEIN YEES-RELATED"/>
    <property type="match status" value="1"/>
</dbReference>
<dbReference type="EMBL" id="SUPL01000005">
    <property type="protein sequence ID" value="TJY34831.1"/>
    <property type="molecule type" value="Genomic_DNA"/>
</dbReference>
<dbReference type="Gene3D" id="3.40.140.10">
    <property type="entry name" value="Cytidine Deaminase, domain 2"/>
    <property type="match status" value="1"/>
</dbReference>
<keyword evidence="1" id="KW-0645">Protease</keyword>
<dbReference type="AlphaFoldDB" id="A0A4U0ESU8"/>
<evidence type="ECO:0000256" key="4">
    <source>
        <dbReference type="ARBA" id="ARBA00022833"/>
    </source>
</evidence>
<dbReference type="GO" id="GO:0008237">
    <property type="term" value="F:metallopeptidase activity"/>
    <property type="evidence" value="ECO:0007669"/>
    <property type="project" value="UniProtKB-KW"/>
</dbReference>
<dbReference type="CDD" id="cd08071">
    <property type="entry name" value="MPN_DUF2466"/>
    <property type="match status" value="1"/>
</dbReference>
<keyword evidence="3" id="KW-0378">Hydrolase</keyword>
<evidence type="ECO:0000256" key="1">
    <source>
        <dbReference type="ARBA" id="ARBA00022670"/>
    </source>
</evidence>
<keyword evidence="8" id="KW-1185">Reference proteome</keyword>
<evidence type="ECO:0000256" key="3">
    <source>
        <dbReference type="ARBA" id="ARBA00022801"/>
    </source>
</evidence>
<keyword evidence="2" id="KW-0479">Metal-binding</keyword>
<dbReference type="RefSeq" id="WP_136844024.1">
    <property type="nucleotide sequence ID" value="NZ_SUPL01000005.1"/>
</dbReference>
<dbReference type="GO" id="GO:0006508">
    <property type="term" value="P:proteolysis"/>
    <property type="evidence" value="ECO:0007669"/>
    <property type="project" value="UniProtKB-KW"/>
</dbReference>
<evidence type="ECO:0000313" key="7">
    <source>
        <dbReference type="EMBL" id="TJY34831.1"/>
    </source>
</evidence>
<reference evidence="7 8" key="1">
    <citation type="submission" date="2019-04" db="EMBL/GenBank/DDBJ databases">
        <title>Lacinutrix sp. nov., isolated from marine water.</title>
        <authorList>
            <person name="Kim W."/>
        </authorList>
    </citation>
    <scope>NUCLEOTIDE SEQUENCE [LARGE SCALE GENOMIC DNA]</scope>
    <source>
        <strain evidence="7 8">CAU 1491</strain>
    </source>
</reference>
<dbReference type="PANTHER" id="PTHR30471">
    <property type="entry name" value="DNA REPAIR PROTEIN RADC"/>
    <property type="match status" value="1"/>
</dbReference>
<dbReference type="InterPro" id="IPR025657">
    <property type="entry name" value="RadC_JAB"/>
</dbReference>
<keyword evidence="5" id="KW-0482">Metalloprotease</keyword>
<keyword evidence="4" id="KW-0862">Zinc</keyword>
<gene>
    <name evidence="7" type="ORF">E5167_11040</name>
</gene>
<evidence type="ECO:0000256" key="2">
    <source>
        <dbReference type="ARBA" id="ARBA00022723"/>
    </source>
</evidence>
<organism evidence="7 8">
    <name type="scientific">Pontimicrobium aquaticum</name>
    <dbReference type="NCBI Taxonomy" id="2565367"/>
    <lineage>
        <taxon>Bacteria</taxon>
        <taxon>Pseudomonadati</taxon>
        <taxon>Bacteroidota</taxon>
        <taxon>Flavobacteriia</taxon>
        <taxon>Flavobacteriales</taxon>
        <taxon>Flavobacteriaceae</taxon>
        <taxon>Pontimicrobium</taxon>
    </lineage>
</organism>